<protein>
    <recommendedName>
        <fullName evidence="1">NmrA-like domain-containing protein</fullName>
    </recommendedName>
</protein>
<organism evidence="2 3">
    <name type="scientific">Galdieria yellowstonensis</name>
    <dbReference type="NCBI Taxonomy" id="3028027"/>
    <lineage>
        <taxon>Eukaryota</taxon>
        <taxon>Rhodophyta</taxon>
        <taxon>Bangiophyceae</taxon>
        <taxon>Galdieriales</taxon>
        <taxon>Galdieriaceae</taxon>
        <taxon>Galdieria</taxon>
    </lineage>
</organism>
<evidence type="ECO:0000313" key="2">
    <source>
        <dbReference type="EMBL" id="KAK4527123.1"/>
    </source>
</evidence>
<dbReference type="InterPro" id="IPR036291">
    <property type="entry name" value="NAD(P)-bd_dom_sf"/>
</dbReference>
<dbReference type="GO" id="GO:0044877">
    <property type="term" value="F:protein-containing complex binding"/>
    <property type="evidence" value="ECO:0007669"/>
    <property type="project" value="TreeGrafter"/>
</dbReference>
<evidence type="ECO:0000313" key="3">
    <source>
        <dbReference type="Proteomes" id="UP001300502"/>
    </source>
</evidence>
<dbReference type="InterPro" id="IPR051207">
    <property type="entry name" value="ComplexI_NDUFA9_subunit"/>
</dbReference>
<dbReference type="GO" id="GO:0005739">
    <property type="term" value="C:mitochondrion"/>
    <property type="evidence" value="ECO:0007669"/>
    <property type="project" value="TreeGrafter"/>
</dbReference>
<dbReference type="SUPFAM" id="SSF51735">
    <property type="entry name" value="NAD(P)-binding Rossmann-fold domains"/>
    <property type="match status" value="1"/>
</dbReference>
<dbReference type="EMBL" id="JANCYU010000048">
    <property type="protein sequence ID" value="KAK4527123.1"/>
    <property type="molecule type" value="Genomic_DNA"/>
</dbReference>
<comment type="caution">
    <text evidence="2">The sequence shown here is derived from an EMBL/GenBank/DDBJ whole genome shotgun (WGS) entry which is preliminary data.</text>
</comment>
<dbReference type="PANTHER" id="PTHR12126">
    <property type="entry name" value="NADH-UBIQUINONE OXIDOREDUCTASE 39 KDA SUBUNIT-RELATED"/>
    <property type="match status" value="1"/>
</dbReference>
<dbReference type="Proteomes" id="UP001300502">
    <property type="component" value="Unassembled WGS sequence"/>
</dbReference>
<dbReference type="AlphaFoldDB" id="A0AAV9IIL8"/>
<evidence type="ECO:0000259" key="1">
    <source>
        <dbReference type="Pfam" id="PF05368"/>
    </source>
</evidence>
<accession>A0AAV9IIL8</accession>
<dbReference type="InterPro" id="IPR008030">
    <property type="entry name" value="NmrA-like"/>
</dbReference>
<proteinExistence type="predicted"/>
<dbReference type="Pfam" id="PF05368">
    <property type="entry name" value="NmrA"/>
    <property type="match status" value="1"/>
</dbReference>
<reference evidence="2 3" key="1">
    <citation type="submission" date="2022-07" db="EMBL/GenBank/DDBJ databases">
        <title>Genome-wide signatures of adaptation to extreme environments.</title>
        <authorList>
            <person name="Cho C.H."/>
            <person name="Yoon H.S."/>
        </authorList>
    </citation>
    <scope>NUCLEOTIDE SEQUENCE [LARGE SCALE GENOMIC DNA]</scope>
    <source>
        <strain evidence="2 3">108.79 E11</strain>
    </source>
</reference>
<dbReference type="PANTHER" id="PTHR12126:SF11">
    <property type="entry name" value="NADH DEHYDROGENASE [UBIQUINONE] 1 ALPHA SUBCOMPLEX SUBUNIT 9, MITOCHONDRIAL"/>
    <property type="match status" value="1"/>
</dbReference>
<name>A0AAV9IIL8_9RHOD</name>
<gene>
    <name evidence="2" type="ORF">GAYE_SCF35G5045</name>
</gene>
<dbReference type="CDD" id="cd05271">
    <property type="entry name" value="NDUFA9_like_SDR_a"/>
    <property type="match status" value="1"/>
</dbReference>
<feature type="domain" description="NmrA-like" evidence="1">
    <location>
        <begin position="52"/>
        <end position="297"/>
    </location>
</feature>
<keyword evidence="3" id="KW-1185">Reference proteome</keyword>
<sequence>MSRLLIFSTKRNNIPQKAFVRFASYSSSPSVPPAIFARGSGGRSSFSGVIATVFGSTGFLGRYVVNQLGRVGSQVIATWRGDELDARHLKPMGDLGQIIPFEIELRHHESIRKAIENSNVVINLLGKNYPTRYYSLYDVHVTAPRTIAQIAREVGVEHFIHVSSIGADKNSKSEFLRTKAQGEEAVRDVFPSATIIRPCDMFGDEDNFINRACIMVKTLPFIPLVKEGRAKLQPVWCNDIAMVIRKAAQDPEMFLGRTFELGGTKIYTMREFFEWIVAETKYPKSFQDVPYKVAEMLLFFAEKRLPIVNPDPKFTRDHLIRETSDRIVTCKNGELTFEDIDIVPHEFDSDIAKEVTKLYRRAGDTSELFYQ</sequence>
<dbReference type="Gene3D" id="3.40.50.720">
    <property type="entry name" value="NAD(P)-binding Rossmann-like Domain"/>
    <property type="match status" value="1"/>
</dbReference>